<accession>A0A1Q5P5V7</accession>
<dbReference type="Proteomes" id="UP000186524">
    <property type="component" value="Unassembled WGS sequence"/>
</dbReference>
<dbReference type="RefSeq" id="WP_073710765.1">
    <property type="nucleotide sequence ID" value="NZ_MRWQ01000004.1"/>
</dbReference>
<reference evidence="1 2" key="1">
    <citation type="submission" date="2016-12" db="EMBL/GenBank/DDBJ databases">
        <title>Domibacillus sp. SAOS 44 whole genome sequencing.</title>
        <authorList>
            <person name="Verma A."/>
            <person name="Krishnamurthi S."/>
        </authorList>
    </citation>
    <scope>NUCLEOTIDE SEQUENCE [LARGE SCALE GENOMIC DNA]</scope>
    <source>
        <strain evidence="1 2">SAOS 44</strain>
    </source>
</reference>
<dbReference type="AlphaFoldDB" id="A0A1Q5P5V7"/>
<comment type="caution">
    <text evidence="1">The sequence shown here is derived from an EMBL/GenBank/DDBJ whole genome shotgun (WGS) entry which is preliminary data.</text>
</comment>
<sequence length="100" mass="10969">MNNQEKEVVLMLPVIEEEPEKKEREFFPSSGSTAFRGTSLPVSMEQVQELVKGFTDFSLDSIELHVKGVAQTDGLVKLFVGLSGEAGVKLVLKKNEATAE</sequence>
<evidence type="ECO:0000313" key="1">
    <source>
        <dbReference type="EMBL" id="OKL37614.1"/>
    </source>
</evidence>
<evidence type="ECO:0000313" key="2">
    <source>
        <dbReference type="Proteomes" id="UP000186524"/>
    </source>
</evidence>
<gene>
    <name evidence="1" type="ORF">BLL40_04735</name>
</gene>
<dbReference type="STRING" id="1714354.BLL40_04735"/>
<organism evidence="1 2">
    <name type="scientific">Domibacillus mangrovi</name>
    <dbReference type="NCBI Taxonomy" id="1714354"/>
    <lineage>
        <taxon>Bacteria</taxon>
        <taxon>Bacillati</taxon>
        <taxon>Bacillota</taxon>
        <taxon>Bacilli</taxon>
        <taxon>Bacillales</taxon>
        <taxon>Bacillaceae</taxon>
        <taxon>Domibacillus</taxon>
    </lineage>
</organism>
<name>A0A1Q5P5V7_9BACI</name>
<protein>
    <submittedName>
        <fullName evidence="1">Uncharacterized protein</fullName>
    </submittedName>
</protein>
<dbReference type="OrthoDB" id="2427951at2"/>
<keyword evidence="2" id="KW-1185">Reference proteome</keyword>
<proteinExistence type="predicted"/>
<dbReference type="EMBL" id="MRWQ01000004">
    <property type="protein sequence ID" value="OKL37614.1"/>
    <property type="molecule type" value="Genomic_DNA"/>
</dbReference>